<comment type="subcellular location">
    <subcellularLocation>
        <location evidence="1">Membrane</location>
    </subcellularLocation>
</comment>
<dbReference type="Proteomes" id="UP001604336">
    <property type="component" value="Unassembled WGS sequence"/>
</dbReference>
<keyword evidence="2" id="KW-0812">Transmembrane</keyword>
<name>A0ABD1QY16_9LAMI</name>
<feature type="compositionally biased region" description="Polar residues" evidence="5">
    <location>
        <begin position="255"/>
        <end position="267"/>
    </location>
</feature>
<comment type="caution">
    <text evidence="7">The sequence shown here is derived from an EMBL/GenBank/DDBJ whole genome shotgun (WGS) entry which is preliminary data.</text>
</comment>
<keyword evidence="8" id="KW-1185">Reference proteome</keyword>
<sequence>MAEVDISALKDMLCAQQQLLQKLYYELDAEREASSTAACETLSVILRLQGEKAAVKMEAEQYKRLAEQKICHAEESLAIFEDVIYQKEMEVADLDYQLRAYKYKLLSTGCIDPSVGEIKFSENLLQRNETLAQDTSLQSIGRRNSVPISLKYSNPKRGIIDIEGSADMISKIVGENTGQELNDQASYNEKKTDSFTTGDINSYWEQIRKLDERVKEITGVNYGNFQSETRSPSPLSSQLSSGNPYDLANYRSKTRSPSPQLSSSNQFDPKRVAIVNEIGETKSPGNLSENGSTMGSTCSLNVHDVFEVPRVDQNHETCELHTKDEKKISCQGNESLEKADSVHPEAVKLCDKNEPDRLKKLLQSIHHENNLSTIDCRLAVHQATTSISKLNQRNGASEILDAERPDELENEEVLSERGALLSTPHGGYASLLALIQPLLLTTGSLLRVMELMLLAVYTSDNLPYQHLICNLQARQYYAEDCNGQAFKYDNSWEIVRDAQKFQEPPLGYEILDVQAPLHSPIQLDEDG</sequence>
<organism evidence="7 8">
    <name type="scientific">Abeliophyllum distichum</name>
    <dbReference type="NCBI Taxonomy" id="126358"/>
    <lineage>
        <taxon>Eukaryota</taxon>
        <taxon>Viridiplantae</taxon>
        <taxon>Streptophyta</taxon>
        <taxon>Embryophyta</taxon>
        <taxon>Tracheophyta</taxon>
        <taxon>Spermatophyta</taxon>
        <taxon>Magnoliopsida</taxon>
        <taxon>eudicotyledons</taxon>
        <taxon>Gunneridae</taxon>
        <taxon>Pentapetalae</taxon>
        <taxon>asterids</taxon>
        <taxon>lamiids</taxon>
        <taxon>Lamiales</taxon>
        <taxon>Oleaceae</taxon>
        <taxon>Forsythieae</taxon>
        <taxon>Abeliophyllum</taxon>
    </lineage>
</organism>
<dbReference type="PANTHER" id="PTHR31422:SF1">
    <property type="entry name" value="GTD-BINDING DOMAIN-CONTAINING PROTEIN"/>
    <property type="match status" value="1"/>
</dbReference>
<evidence type="ECO:0000256" key="1">
    <source>
        <dbReference type="ARBA" id="ARBA00004370"/>
    </source>
</evidence>
<evidence type="ECO:0000256" key="3">
    <source>
        <dbReference type="ARBA" id="ARBA00022989"/>
    </source>
</evidence>
<feature type="domain" description="GTD-binding" evidence="6">
    <location>
        <begin position="4"/>
        <end position="102"/>
    </location>
</feature>
<dbReference type="GO" id="GO:0080115">
    <property type="term" value="F:myosin XI tail binding"/>
    <property type="evidence" value="ECO:0007669"/>
    <property type="project" value="UniProtKB-ARBA"/>
</dbReference>
<evidence type="ECO:0000256" key="4">
    <source>
        <dbReference type="ARBA" id="ARBA00023136"/>
    </source>
</evidence>
<evidence type="ECO:0000259" key="6">
    <source>
        <dbReference type="PROSITE" id="PS51775"/>
    </source>
</evidence>
<reference evidence="8" key="1">
    <citation type="submission" date="2024-07" db="EMBL/GenBank/DDBJ databases">
        <title>Two chromosome-level genome assemblies of Korean endemic species Abeliophyllum distichum and Forsythia ovata (Oleaceae).</title>
        <authorList>
            <person name="Jang H."/>
        </authorList>
    </citation>
    <scope>NUCLEOTIDE SEQUENCE [LARGE SCALE GENOMIC DNA]</scope>
</reference>
<dbReference type="InterPro" id="IPR007656">
    <property type="entry name" value="GTD-bd"/>
</dbReference>
<dbReference type="GO" id="GO:0016020">
    <property type="term" value="C:membrane"/>
    <property type="evidence" value="ECO:0007669"/>
    <property type="project" value="UniProtKB-SubCell"/>
</dbReference>
<keyword evidence="3" id="KW-1133">Transmembrane helix</keyword>
<keyword evidence="4" id="KW-0472">Membrane</keyword>
<evidence type="ECO:0000313" key="8">
    <source>
        <dbReference type="Proteomes" id="UP001604336"/>
    </source>
</evidence>
<proteinExistence type="predicted"/>
<dbReference type="EMBL" id="JBFOLK010000010">
    <property type="protein sequence ID" value="KAL2481099.1"/>
    <property type="molecule type" value="Genomic_DNA"/>
</dbReference>
<evidence type="ECO:0000256" key="2">
    <source>
        <dbReference type="ARBA" id="ARBA00022692"/>
    </source>
</evidence>
<dbReference type="AlphaFoldDB" id="A0ABD1QY16"/>
<evidence type="ECO:0000256" key="5">
    <source>
        <dbReference type="SAM" id="MobiDB-lite"/>
    </source>
</evidence>
<gene>
    <name evidence="7" type="ORF">Adt_34065</name>
</gene>
<evidence type="ECO:0000313" key="7">
    <source>
        <dbReference type="EMBL" id="KAL2481099.1"/>
    </source>
</evidence>
<dbReference type="PROSITE" id="PS51775">
    <property type="entry name" value="GTD_BINDING"/>
    <property type="match status" value="1"/>
</dbReference>
<feature type="compositionally biased region" description="Low complexity" evidence="5">
    <location>
        <begin position="231"/>
        <end position="241"/>
    </location>
</feature>
<dbReference type="PANTHER" id="PTHR31422">
    <property type="entry name" value="BNAANNG28530D PROTEIN"/>
    <property type="match status" value="1"/>
</dbReference>
<accession>A0ABD1QY16</accession>
<protein>
    <recommendedName>
        <fullName evidence="6">GTD-binding domain-containing protein</fullName>
    </recommendedName>
</protein>
<feature type="region of interest" description="Disordered" evidence="5">
    <location>
        <begin position="224"/>
        <end position="269"/>
    </location>
</feature>
<dbReference type="Pfam" id="PF04576">
    <property type="entry name" value="Zein-binding"/>
    <property type="match status" value="1"/>
</dbReference>